<accession>A0A7U9DZS0</accession>
<dbReference type="EMBL" id="CM001889">
    <property type="protein sequence ID" value="EOY52185.1"/>
    <property type="molecule type" value="Genomic_DNA"/>
</dbReference>
<organism evidence="2 3">
    <name type="scientific">Streptomyces lividans 1326</name>
    <dbReference type="NCBI Taxonomy" id="1200984"/>
    <lineage>
        <taxon>Bacteria</taxon>
        <taxon>Bacillati</taxon>
        <taxon>Actinomycetota</taxon>
        <taxon>Actinomycetes</taxon>
        <taxon>Kitasatosporales</taxon>
        <taxon>Streptomycetaceae</taxon>
        <taxon>Streptomyces</taxon>
    </lineage>
</organism>
<dbReference type="AlphaFoldDB" id="A0A7U9DZS0"/>
<proteinExistence type="predicted"/>
<protein>
    <submittedName>
        <fullName evidence="2">Uncharacterized protein</fullName>
    </submittedName>
</protein>
<feature type="region of interest" description="Disordered" evidence="1">
    <location>
        <begin position="13"/>
        <end position="39"/>
    </location>
</feature>
<evidence type="ECO:0000313" key="2">
    <source>
        <dbReference type="EMBL" id="EOY52185.1"/>
    </source>
</evidence>
<evidence type="ECO:0000313" key="3">
    <source>
        <dbReference type="Proteomes" id="UP000014062"/>
    </source>
</evidence>
<name>A0A7U9DZS0_STRLI</name>
<evidence type="ECO:0000256" key="1">
    <source>
        <dbReference type="SAM" id="MobiDB-lite"/>
    </source>
</evidence>
<dbReference type="Proteomes" id="UP000014062">
    <property type="component" value="Chromosome"/>
</dbReference>
<reference evidence="3" key="1">
    <citation type="journal article" date="2013" name="Genome Biol. Evol.">
        <title>The genome sequence of Streptomyces lividans 66 reveals a novel tRNA-dependent peptide biosynthetic system within a metal-related genomic island.</title>
        <authorList>
            <person name="Cruz-Morales P."/>
            <person name="Vijgenboom E."/>
            <person name="Iruegas-Bocardo F."/>
            <person name="Girard G."/>
            <person name="Yanez-Guerra L.A."/>
            <person name="Ramos-Aboites H.E."/>
            <person name="Pernodet J.L."/>
            <person name="Anne J."/>
            <person name="van Wezel G.P."/>
            <person name="Barona-Gomez F."/>
        </authorList>
    </citation>
    <scope>NUCLEOTIDE SEQUENCE [LARGE SCALE GENOMIC DNA]</scope>
    <source>
        <strain evidence="3">1326</strain>
    </source>
</reference>
<sequence length="39" mass="4237">MFLIRTLRLEEGPGLSLSRPGSASVSPYALRRAAPGPRR</sequence>
<gene>
    <name evidence="2" type="ORF">SLI_7481</name>
</gene>